<sequence>MNSERRIVEKEIHRFALNDKLMVNCQWLMVMPGYPNANFANDANGRK</sequence>
<dbReference type="Proteomes" id="UP000182057">
    <property type="component" value="Unassembled WGS sequence"/>
</dbReference>
<dbReference type="AlphaFoldDB" id="A0A1D3UQ56"/>
<evidence type="ECO:0000313" key="1">
    <source>
        <dbReference type="EMBL" id="SCQ22245.1"/>
    </source>
</evidence>
<gene>
    <name evidence="1" type="ORF">TFUB20_01648</name>
</gene>
<protein>
    <submittedName>
        <fullName evidence="1">Uncharacterized protein</fullName>
    </submittedName>
</protein>
<name>A0A1D3UQ56_TANFO</name>
<dbReference type="EMBL" id="FMMM01000057">
    <property type="protein sequence ID" value="SCQ22245.1"/>
    <property type="molecule type" value="Genomic_DNA"/>
</dbReference>
<evidence type="ECO:0000313" key="2">
    <source>
        <dbReference type="Proteomes" id="UP000182057"/>
    </source>
</evidence>
<proteinExistence type="predicted"/>
<reference evidence="1 2" key="1">
    <citation type="submission" date="2016-09" db="EMBL/GenBank/DDBJ databases">
        <authorList>
            <person name="Capua I."/>
            <person name="De Benedictis P."/>
            <person name="Joannis T."/>
            <person name="Lombin L.H."/>
            <person name="Cattoli G."/>
        </authorList>
    </citation>
    <scope>NUCLEOTIDE SEQUENCE [LARGE SCALE GENOMIC DNA]</scope>
    <source>
        <strain evidence="1 2">UB20</strain>
    </source>
</reference>
<organism evidence="1 2">
    <name type="scientific">Tannerella forsythia</name>
    <name type="common">Bacteroides forsythus</name>
    <dbReference type="NCBI Taxonomy" id="28112"/>
    <lineage>
        <taxon>Bacteria</taxon>
        <taxon>Pseudomonadati</taxon>
        <taxon>Bacteroidota</taxon>
        <taxon>Bacteroidia</taxon>
        <taxon>Bacteroidales</taxon>
        <taxon>Tannerellaceae</taxon>
        <taxon>Tannerella</taxon>
    </lineage>
</organism>
<accession>A0A1D3UQ56</accession>